<dbReference type="SUPFAM" id="SSF110849">
    <property type="entry name" value="ParB/Sulfiredoxin"/>
    <property type="match status" value="1"/>
</dbReference>
<sequence length="297" mass="33815">MIKQCFNNHFHLYSVRSLSPSRSIPVNVRSSNKYKQILTSIAEIGLIEPIMIFITDNGEHKILDGHLRIEALKDLAITHAHCLISSVEDTYSYNKRVNHLTILQEQRMLQKAVESGVSVEKLCAVLGLSQGIINTRLRISEGISKEALALLADKNVSQNVFDVLRKIKPYKQMDFVTTMVTLNNVTKKFALSMLHALPPEHLVRKPDNEPDDRDMVKTLARLEKEMAALQVETQDIQNEFAENNLNLMVARSYIAKLLSKNEIIHWLYDNKSEYLDVLKKVLGVKHLNEVQPGQYSA</sequence>
<dbReference type="Proteomes" id="UP000286908">
    <property type="component" value="Unassembled WGS sequence"/>
</dbReference>
<evidence type="ECO:0000313" key="4">
    <source>
        <dbReference type="EMBL" id="RUT65498.1"/>
    </source>
</evidence>
<feature type="coiled-coil region" evidence="1">
    <location>
        <begin position="212"/>
        <end position="239"/>
    </location>
</feature>
<accession>A0A433ZTN4</accession>
<feature type="domain" description="RepB plasmid partition" evidence="3">
    <location>
        <begin position="97"/>
        <end position="276"/>
    </location>
</feature>
<dbReference type="InterPro" id="IPR011111">
    <property type="entry name" value="Plasmid_RepB"/>
</dbReference>
<dbReference type="GO" id="GO:0007059">
    <property type="term" value="P:chromosome segregation"/>
    <property type="evidence" value="ECO:0007669"/>
    <property type="project" value="TreeGrafter"/>
</dbReference>
<feature type="domain" description="ParB-like N-terminal" evidence="2">
    <location>
        <begin position="11"/>
        <end position="90"/>
    </location>
</feature>
<organism evidence="4 5">
    <name type="scientific">Morganella morganii</name>
    <name type="common">Proteus morganii</name>
    <dbReference type="NCBI Taxonomy" id="582"/>
    <lineage>
        <taxon>Bacteria</taxon>
        <taxon>Pseudomonadati</taxon>
        <taxon>Pseudomonadota</taxon>
        <taxon>Gammaproteobacteria</taxon>
        <taxon>Enterobacterales</taxon>
        <taxon>Morganellaceae</taxon>
        <taxon>Morganella</taxon>
    </lineage>
</organism>
<evidence type="ECO:0000259" key="2">
    <source>
        <dbReference type="Pfam" id="PF02195"/>
    </source>
</evidence>
<evidence type="ECO:0000256" key="1">
    <source>
        <dbReference type="SAM" id="Coils"/>
    </source>
</evidence>
<gene>
    <name evidence="4" type="ORF">CKG00_03065</name>
</gene>
<protein>
    <submittedName>
        <fullName evidence="4">RepB plasmid partitioning protein</fullName>
    </submittedName>
</protein>
<dbReference type="PANTHER" id="PTHR33375:SF1">
    <property type="entry name" value="CHROMOSOME-PARTITIONING PROTEIN PARB-RELATED"/>
    <property type="match status" value="1"/>
</dbReference>
<name>A0A433ZTN4_MORMO</name>
<proteinExistence type="predicted"/>
<reference evidence="4 5" key="1">
    <citation type="submission" date="2017-08" db="EMBL/GenBank/DDBJ databases">
        <title>Draft genome sequence of pheromone producing symbiont Morganella morganii, of the female New Zealand grass grub Costelytra giveni.</title>
        <authorList>
            <person name="Laugraud A."/>
            <person name="Young S.D."/>
            <person name="Hurst M.H."/>
        </authorList>
    </citation>
    <scope>NUCLEOTIDE SEQUENCE [LARGE SCALE GENOMIC DNA]</scope>
    <source>
        <strain evidence="4 5">MMsCG</strain>
    </source>
</reference>
<dbReference type="InterPro" id="IPR036086">
    <property type="entry name" value="ParB/Sulfiredoxin_sf"/>
</dbReference>
<evidence type="ECO:0000259" key="3">
    <source>
        <dbReference type="Pfam" id="PF07506"/>
    </source>
</evidence>
<dbReference type="InterPro" id="IPR003115">
    <property type="entry name" value="ParB_N"/>
</dbReference>
<dbReference type="GO" id="GO:0005694">
    <property type="term" value="C:chromosome"/>
    <property type="evidence" value="ECO:0007669"/>
    <property type="project" value="TreeGrafter"/>
</dbReference>
<dbReference type="EMBL" id="NRQY01000001">
    <property type="protein sequence ID" value="RUT65498.1"/>
    <property type="molecule type" value="Genomic_DNA"/>
</dbReference>
<comment type="caution">
    <text evidence="4">The sequence shown here is derived from an EMBL/GenBank/DDBJ whole genome shotgun (WGS) entry which is preliminary data.</text>
</comment>
<dbReference type="Pfam" id="PF07506">
    <property type="entry name" value="RepB"/>
    <property type="match status" value="1"/>
</dbReference>
<dbReference type="OrthoDB" id="7632576at2"/>
<dbReference type="PANTHER" id="PTHR33375">
    <property type="entry name" value="CHROMOSOME-PARTITIONING PROTEIN PARB-RELATED"/>
    <property type="match status" value="1"/>
</dbReference>
<dbReference type="Gene3D" id="3.90.1530.30">
    <property type="match status" value="1"/>
</dbReference>
<dbReference type="Gene3D" id="1.10.10.2830">
    <property type="match status" value="1"/>
</dbReference>
<dbReference type="InterPro" id="IPR050336">
    <property type="entry name" value="Chromosome_partition/occlusion"/>
</dbReference>
<dbReference type="Pfam" id="PF02195">
    <property type="entry name" value="ParB_N"/>
    <property type="match status" value="1"/>
</dbReference>
<dbReference type="SUPFAM" id="SSF109709">
    <property type="entry name" value="KorB DNA-binding domain-like"/>
    <property type="match status" value="1"/>
</dbReference>
<keyword evidence="1" id="KW-0175">Coiled coil</keyword>
<evidence type="ECO:0000313" key="5">
    <source>
        <dbReference type="Proteomes" id="UP000286908"/>
    </source>
</evidence>
<dbReference type="AlphaFoldDB" id="A0A433ZTN4"/>